<dbReference type="Pfam" id="PF00849">
    <property type="entry name" value="PseudoU_synth_2"/>
    <property type="match status" value="1"/>
</dbReference>
<evidence type="ECO:0000256" key="6">
    <source>
        <dbReference type="ARBA" id="ARBA00023235"/>
    </source>
</evidence>
<evidence type="ECO:0000256" key="3">
    <source>
        <dbReference type="ARBA" id="ARBA00010876"/>
    </source>
</evidence>
<dbReference type="NCBIfam" id="TIGR00005">
    <property type="entry name" value="rluA_subfam"/>
    <property type="match status" value="1"/>
</dbReference>
<dbReference type="InterPro" id="IPR036986">
    <property type="entry name" value="S4_RNA-bd_sf"/>
</dbReference>
<dbReference type="PANTHER" id="PTHR21600:SF92">
    <property type="entry name" value="RIBOSOMAL LARGE SUBUNIT PSEUDOURIDINE SYNTHASE C"/>
    <property type="match status" value="1"/>
</dbReference>
<dbReference type="SMART" id="SM00363">
    <property type="entry name" value="S4"/>
    <property type="match status" value="1"/>
</dbReference>
<keyword evidence="4" id="KW-0698">rRNA processing</keyword>
<evidence type="ECO:0000256" key="5">
    <source>
        <dbReference type="ARBA" id="ARBA00022884"/>
    </source>
</evidence>
<dbReference type="Proteomes" id="UP000587991">
    <property type="component" value="Unassembled WGS sequence"/>
</dbReference>
<comment type="function">
    <text evidence="2">Responsible for synthesis of pseudouridine from uracil at positions 955, 2504 and 2580 in 23S ribosomal RNA.</text>
</comment>
<feature type="active site" evidence="7">
    <location>
        <position position="144"/>
    </location>
</feature>
<evidence type="ECO:0000256" key="4">
    <source>
        <dbReference type="ARBA" id="ARBA00022552"/>
    </source>
</evidence>
<dbReference type="NCBIfam" id="NF008249">
    <property type="entry name" value="PRK11025.1"/>
    <property type="match status" value="1"/>
</dbReference>
<evidence type="ECO:0000313" key="12">
    <source>
        <dbReference type="Proteomes" id="UP000587991"/>
    </source>
</evidence>
<reference evidence="11 12" key="1">
    <citation type="submission" date="2020-04" db="EMBL/GenBank/DDBJ databases">
        <title>Draft genome of Leeia sp. IMCC25680.</title>
        <authorList>
            <person name="Song J."/>
            <person name="Cho J.-C."/>
        </authorList>
    </citation>
    <scope>NUCLEOTIDE SEQUENCE [LARGE SCALE GENOMIC DNA]</scope>
    <source>
        <strain evidence="11 12">IMCC25680</strain>
    </source>
</reference>
<comment type="catalytic activity">
    <reaction evidence="1">
        <text>uridine(955/2504/2580) in 23S rRNA = pseudouridine(955/2504/2580) in 23S rRNA</text>
        <dbReference type="Rhea" id="RHEA:42528"/>
        <dbReference type="Rhea" id="RHEA-COMP:10099"/>
        <dbReference type="Rhea" id="RHEA-COMP:10100"/>
        <dbReference type="ChEBI" id="CHEBI:65314"/>
        <dbReference type="ChEBI" id="CHEBI:65315"/>
        <dbReference type="EC" id="5.4.99.24"/>
    </reaction>
</comment>
<gene>
    <name evidence="11" type="primary">rluC</name>
    <name evidence="11" type="ORF">HF682_05740</name>
</gene>
<dbReference type="GO" id="GO:0000455">
    <property type="term" value="P:enzyme-directed rRNA pseudouridine synthesis"/>
    <property type="evidence" value="ECO:0007669"/>
    <property type="project" value="UniProtKB-ARBA"/>
</dbReference>
<dbReference type="InterPro" id="IPR020103">
    <property type="entry name" value="PsdUridine_synth_cat_dom_sf"/>
</dbReference>
<evidence type="ECO:0000256" key="9">
    <source>
        <dbReference type="RuleBase" id="RU362028"/>
    </source>
</evidence>
<comment type="similarity">
    <text evidence="3 9">Belongs to the pseudouridine synthase RluA family.</text>
</comment>
<dbReference type="EC" id="5.4.99.-" evidence="9"/>
<comment type="caution">
    <text evidence="11">The sequence shown here is derived from an EMBL/GenBank/DDBJ whole genome shotgun (WGS) entry which is preliminary data.</text>
</comment>
<protein>
    <recommendedName>
        <fullName evidence="9">Pseudouridine synthase</fullName>
        <ecNumber evidence="9">5.4.99.-</ecNumber>
    </recommendedName>
</protein>
<dbReference type="InterPro" id="IPR006145">
    <property type="entry name" value="PsdUridine_synth_RsuA/RluA"/>
</dbReference>
<dbReference type="AlphaFoldDB" id="A0A847S6G8"/>
<evidence type="ECO:0000313" key="11">
    <source>
        <dbReference type="EMBL" id="NLR74657.1"/>
    </source>
</evidence>
<dbReference type="PANTHER" id="PTHR21600">
    <property type="entry name" value="MITOCHONDRIAL RNA PSEUDOURIDINE SYNTHASE"/>
    <property type="match status" value="1"/>
</dbReference>
<evidence type="ECO:0000259" key="10">
    <source>
        <dbReference type="SMART" id="SM00363"/>
    </source>
</evidence>
<evidence type="ECO:0000256" key="7">
    <source>
        <dbReference type="PIRSR" id="PIRSR606225-1"/>
    </source>
</evidence>
<keyword evidence="6 9" id="KW-0413">Isomerase</keyword>
<proteinExistence type="inferred from homology"/>
<dbReference type="InterPro" id="IPR002942">
    <property type="entry name" value="S4_RNA-bd"/>
</dbReference>
<dbReference type="CDD" id="cd02869">
    <property type="entry name" value="PseudoU_synth_RluA_like"/>
    <property type="match status" value="1"/>
</dbReference>
<accession>A0A847S6G8</accession>
<dbReference type="Gene3D" id="3.10.290.10">
    <property type="entry name" value="RNA-binding S4 domain"/>
    <property type="match status" value="1"/>
</dbReference>
<evidence type="ECO:0000256" key="8">
    <source>
        <dbReference type="PROSITE-ProRule" id="PRU00182"/>
    </source>
</evidence>
<dbReference type="GO" id="GO:0160141">
    <property type="term" value="F:23S rRNA pseudouridine(955/2504/2580) synthase activity"/>
    <property type="evidence" value="ECO:0007669"/>
    <property type="project" value="UniProtKB-EC"/>
</dbReference>
<evidence type="ECO:0000256" key="1">
    <source>
        <dbReference type="ARBA" id="ARBA00000381"/>
    </source>
</evidence>
<keyword evidence="12" id="KW-1185">Reference proteome</keyword>
<dbReference type="PROSITE" id="PS01129">
    <property type="entry name" value="PSI_RLU"/>
    <property type="match status" value="1"/>
</dbReference>
<dbReference type="SUPFAM" id="SSF55174">
    <property type="entry name" value="Alpha-L RNA-binding motif"/>
    <property type="match status" value="1"/>
</dbReference>
<dbReference type="SUPFAM" id="SSF55120">
    <property type="entry name" value="Pseudouridine synthase"/>
    <property type="match status" value="1"/>
</dbReference>
<dbReference type="InterPro" id="IPR006224">
    <property type="entry name" value="PsdUridine_synth_RluA-like_CS"/>
</dbReference>
<dbReference type="Gene3D" id="3.30.2350.10">
    <property type="entry name" value="Pseudouridine synthase"/>
    <property type="match status" value="1"/>
</dbReference>
<sequence>MDLSRKENLTVTKRRIDAEEAGQRLDNFLLRILKGVPKSRIYRIIRAGEVRINGKRTDVSYHLQADDEVRIPPVRVAEEAPKPGSGAGPTVVFDILFEDDALLAINKPAGLAVHGGSGISRGVIEQLRHQRPQAKFLELVHRLDRETSGILLVAKKRSALVKLHEQIRQGQTDKRYFALALGAWGKPVQAVKAPLHKFLLPDGERRVRVEAGGQPSHTVFRLQKKWADCALVEAELKTGRTHQIRVHLQHLGHPIAGDDKYGDFPRNKQLAREGLKRMFLHACRMRLTHPLTGVPLQLEAPLPPELSHYLSVLDQTAGAPDADA</sequence>
<dbReference type="CDD" id="cd00165">
    <property type="entry name" value="S4"/>
    <property type="match status" value="1"/>
</dbReference>
<dbReference type="RefSeq" id="WP_168876257.1">
    <property type="nucleotide sequence ID" value="NZ_JABAIM010000001.1"/>
</dbReference>
<dbReference type="Pfam" id="PF01479">
    <property type="entry name" value="S4"/>
    <property type="match status" value="1"/>
</dbReference>
<comment type="catalytic activity">
    <reaction evidence="9">
        <text>a uridine in RNA = a pseudouridine in RNA</text>
        <dbReference type="Rhea" id="RHEA:48348"/>
        <dbReference type="Rhea" id="RHEA-COMP:12068"/>
        <dbReference type="Rhea" id="RHEA-COMP:12069"/>
        <dbReference type="ChEBI" id="CHEBI:65314"/>
        <dbReference type="ChEBI" id="CHEBI:65315"/>
    </reaction>
</comment>
<dbReference type="InterPro" id="IPR050188">
    <property type="entry name" value="RluA_PseudoU_synthase"/>
</dbReference>
<dbReference type="PROSITE" id="PS50889">
    <property type="entry name" value="S4"/>
    <property type="match status" value="1"/>
</dbReference>
<dbReference type="GO" id="GO:0003723">
    <property type="term" value="F:RNA binding"/>
    <property type="evidence" value="ECO:0007669"/>
    <property type="project" value="UniProtKB-KW"/>
</dbReference>
<evidence type="ECO:0000256" key="2">
    <source>
        <dbReference type="ARBA" id="ARBA00002876"/>
    </source>
</evidence>
<keyword evidence="5 8" id="KW-0694">RNA-binding</keyword>
<dbReference type="InterPro" id="IPR006225">
    <property type="entry name" value="PsdUridine_synth_RluC/D"/>
</dbReference>
<feature type="domain" description="RNA-binding S4" evidence="10">
    <location>
        <begin position="23"/>
        <end position="82"/>
    </location>
</feature>
<dbReference type="EMBL" id="JABAIM010000001">
    <property type="protein sequence ID" value="NLR74657.1"/>
    <property type="molecule type" value="Genomic_DNA"/>
</dbReference>
<name>A0A847S6G8_9NEIS</name>
<organism evidence="11 12">
    <name type="scientific">Leeia aquatica</name>
    <dbReference type="NCBI Taxonomy" id="2725557"/>
    <lineage>
        <taxon>Bacteria</taxon>
        <taxon>Pseudomonadati</taxon>
        <taxon>Pseudomonadota</taxon>
        <taxon>Betaproteobacteria</taxon>
        <taxon>Neisseriales</taxon>
        <taxon>Leeiaceae</taxon>
        <taxon>Leeia</taxon>
    </lineage>
</organism>